<comment type="caution">
    <text evidence="1">The sequence shown here is derived from an EMBL/GenBank/DDBJ whole genome shotgun (WGS) entry which is preliminary data.</text>
</comment>
<accession>A0AAD4K2Z2</accession>
<organism evidence="1 2">
    <name type="scientific">Drosophila rubida</name>
    <dbReference type="NCBI Taxonomy" id="30044"/>
    <lineage>
        <taxon>Eukaryota</taxon>
        <taxon>Metazoa</taxon>
        <taxon>Ecdysozoa</taxon>
        <taxon>Arthropoda</taxon>
        <taxon>Hexapoda</taxon>
        <taxon>Insecta</taxon>
        <taxon>Pterygota</taxon>
        <taxon>Neoptera</taxon>
        <taxon>Endopterygota</taxon>
        <taxon>Diptera</taxon>
        <taxon>Brachycera</taxon>
        <taxon>Muscomorpha</taxon>
        <taxon>Ephydroidea</taxon>
        <taxon>Drosophilidae</taxon>
        <taxon>Drosophila</taxon>
    </lineage>
</organism>
<reference evidence="1" key="1">
    <citation type="journal article" date="2021" name="Mol. Ecol. Resour.">
        <title>Phylogenomic analyses of the genus Drosophila reveals genomic signals of climate adaptation.</title>
        <authorList>
            <person name="Li F."/>
            <person name="Rane R.V."/>
            <person name="Luria V."/>
            <person name="Xiong Z."/>
            <person name="Chen J."/>
            <person name="Li Z."/>
            <person name="Catullo R.A."/>
            <person name="Griffin P.C."/>
            <person name="Schiffer M."/>
            <person name="Pearce S."/>
            <person name="Lee S.F."/>
            <person name="McElroy K."/>
            <person name="Stocker A."/>
            <person name="Shirriffs J."/>
            <person name="Cockerell F."/>
            <person name="Coppin C."/>
            <person name="Sgro C.M."/>
            <person name="Karger A."/>
            <person name="Cain J.W."/>
            <person name="Weber J.A."/>
            <person name="Santpere G."/>
            <person name="Kirschner M.W."/>
            <person name="Hoffmann A.A."/>
            <person name="Oakeshott J.G."/>
            <person name="Zhang G."/>
        </authorList>
    </citation>
    <scope>NUCLEOTIDE SEQUENCE</scope>
    <source>
        <strain evidence="1">BGI-SZ-2011g</strain>
    </source>
</reference>
<proteinExistence type="predicted"/>
<keyword evidence="2" id="KW-1185">Reference proteome</keyword>
<name>A0AAD4K2Z2_9MUSC</name>
<evidence type="ECO:0000313" key="2">
    <source>
        <dbReference type="Proteomes" id="UP001200034"/>
    </source>
</evidence>
<dbReference type="Proteomes" id="UP001200034">
    <property type="component" value="Unassembled WGS sequence"/>
</dbReference>
<dbReference type="AlphaFoldDB" id="A0AAD4K2Z2"/>
<evidence type="ECO:0000313" key="1">
    <source>
        <dbReference type="EMBL" id="KAH8376568.1"/>
    </source>
</evidence>
<gene>
    <name evidence="1" type="ORF">KR093_000124</name>
</gene>
<protein>
    <submittedName>
        <fullName evidence="1">Uncharacterized protein</fullName>
    </submittedName>
</protein>
<sequence length="124" mass="14662">MWHEEIITIEQLSYRILIAKKDSILRDRWFDLFGWYPKEQKQHYSQYAQIYKESLAKFGEEKFKNYANSRSLRAYHTAAIDDPKLDSLKQVANYPMTHMANYVPSVTTNGEYGLVVPGHHHLHC</sequence>
<dbReference type="EMBL" id="JAJJHW010001127">
    <property type="protein sequence ID" value="KAH8376568.1"/>
    <property type="molecule type" value="Genomic_DNA"/>
</dbReference>